<proteinExistence type="predicted"/>
<evidence type="ECO:0000313" key="1">
    <source>
        <dbReference type="EMBL" id="CEM27758.1"/>
    </source>
</evidence>
<name>A0A0G4GEH4_VITBC</name>
<organism evidence="1 2">
    <name type="scientific">Vitrella brassicaformis (strain CCMP3155)</name>
    <dbReference type="NCBI Taxonomy" id="1169540"/>
    <lineage>
        <taxon>Eukaryota</taxon>
        <taxon>Sar</taxon>
        <taxon>Alveolata</taxon>
        <taxon>Colpodellida</taxon>
        <taxon>Vitrellaceae</taxon>
        <taxon>Vitrella</taxon>
    </lineage>
</organism>
<sequence length="286" mass="31510">MLSALEQKHSEISCLMYRLSALDASDLSSHDCSLHMIAALAQYAKLKASLKALVKSATFPQPRTDASAKLGDLSADAMARLQTSTDLQSVGRLKTTAPLNYHLKMALRRRLTVAVHKAGLTGVLRFAPQLGGGGVMKALWLMEEGGSWGEVGNGLRVARQCGYCQLPVTVDAAYLSMPRVTAQWMVVSRHVDFRRANGQQDGTFELFRDNATNEIRAIRNQPDFAITRNPPLPTTAVHPLQQHPFQQHIKPDDPPVQSAIWFDELDEADGADDELLHCVRDHPPLL</sequence>
<evidence type="ECO:0000313" key="2">
    <source>
        <dbReference type="Proteomes" id="UP000041254"/>
    </source>
</evidence>
<dbReference type="PhylomeDB" id="A0A0G4GEH4"/>
<dbReference type="VEuPathDB" id="CryptoDB:Vbra_17561"/>
<reference evidence="1 2" key="1">
    <citation type="submission" date="2014-11" db="EMBL/GenBank/DDBJ databases">
        <authorList>
            <person name="Zhu J."/>
            <person name="Qi W."/>
            <person name="Song R."/>
        </authorList>
    </citation>
    <scope>NUCLEOTIDE SEQUENCE [LARGE SCALE GENOMIC DNA]</scope>
</reference>
<dbReference type="Proteomes" id="UP000041254">
    <property type="component" value="Unassembled WGS sequence"/>
</dbReference>
<gene>
    <name evidence="1" type="ORF">Vbra_17561</name>
</gene>
<accession>A0A0G4GEH4</accession>
<dbReference type="InParanoid" id="A0A0G4GEH4"/>
<dbReference type="AlphaFoldDB" id="A0A0G4GEH4"/>
<dbReference type="EMBL" id="CDMY01000641">
    <property type="protein sequence ID" value="CEM27758.1"/>
    <property type="molecule type" value="Genomic_DNA"/>
</dbReference>
<protein>
    <submittedName>
        <fullName evidence="1">Uncharacterized protein</fullName>
    </submittedName>
</protein>
<keyword evidence="2" id="KW-1185">Reference proteome</keyword>